<evidence type="ECO:0000256" key="1">
    <source>
        <dbReference type="PROSITE-ProRule" id="PRU00285"/>
    </source>
</evidence>
<protein>
    <submittedName>
        <fullName evidence="4">HSP20 family protein</fullName>
    </submittedName>
</protein>
<organism evidence="4 5">
    <name type="scientific">Enhydrobacter aerosaccus</name>
    <dbReference type="NCBI Taxonomy" id="225324"/>
    <lineage>
        <taxon>Bacteria</taxon>
        <taxon>Pseudomonadati</taxon>
        <taxon>Pseudomonadota</taxon>
        <taxon>Alphaproteobacteria</taxon>
        <taxon>Hyphomicrobiales</taxon>
        <taxon>Enhydrobacter</taxon>
    </lineage>
</organism>
<name>A0A1T4TIF3_9HYPH</name>
<dbReference type="PROSITE" id="PS01031">
    <property type="entry name" value="SHSP"/>
    <property type="match status" value="1"/>
</dbReference>
<dbReference type="Pfam" id="PF00011">
    <property type="entry name" value="HSP20"/>
    <property type="match status" value="1"/>
</dbReference>
<gene>
    <name evidence="4" type="ORF">SAMN02745126_06315</name>
</gene>
<dbReference type="Gene3D" id="2.60.40.790">
    <property type="match status" value="1"/>
</dbReference>
<evidence type="ECO:0000313" key="4">
    <source>
        <dbReference type="EMBL" id="SKA40088.1"/>
    </source>
</evidence>
<dbReference type="PANTHER" id="PTHR11527">
    <property type="entry name" value="HEAT-SHOCK PROTEIN 20 FAMILY MEMBER"/>
    <property type="match status" value="1"/>
</dbReference>
<dbReference type="SUPFAM" id="SSF49764">
    <property type="entry name" value="HSP20-like chaperones"/>
    <property type="match status" value="1"/>
</dbReference>
<reference evidence="5" key="1">
    <citation type="submission" date="2017-02" db="EMBL/GenBank/DDBJ databases">
        <authorList>
            <person name="Varghese N."/>
            <person name="Submissions S."/>
        </authorList>
    </citation>
    <scope>NUCLEOTIDE SEQUENCE [LARGE SCALE GENOMIC DNA]</scope>
    <source>
        <strain evidence="5">ATCC 27094</strain>
    </source>
</reference>
<dbReference type="EMBL" id="FUWJ01000018">
    <property type="protein sequence ID" value="SKA40088.1"/>
    <property type="molecule type" value="Genomic_DNA"/>
</dbReference>
<comment type="similarity">
    <text evidence="1 2">Belongs to the small heat shock protein (HSP20) family.</text>
</comment>
<sequence>MQRVRSSNLQEALMAEQLPRPFTSTPFVPFAGELDQFLNRMMRSWPFGWLDTVGASQFPALRAFEPAPKIEVKENGNHYTVCVEVPGLDQSDIKVRVDGDMLTIAGEKKIERSDEKTHYSERSYGSFTRSFHLPTDADKEGISAQYGKGVLTLEIPKTSNGHAGTKEIEIRPS</sequence>
<evidence type="ECO:0000256" key="2">
    <source>
        <dbReference type="RuleBase" id="RU003616"/>
    </source>
</evidence>
<evidence type="ECO:0000259" key="3">
    <source>
        <dbReference type="PROSITE" id="PS01031"/>
    </source>
</evidence>
<dbReference type="InterPro" id="IPR031107">
    <property type="entry name" value="Small_HSP"/>
</dbReference>
<dbReference type="CDD" id="cd06464">
    <property type="entry name" value="ACD_sHsps-like"/>
    <property type="match status" value="1"/>
</dbReference>
<accession>A0A1T4TIF3</accession>
<feature type="domain" description="SHSP" evidence="3">
    <location>
        <begin position="61"/>
        <end position="173"/>
    </location>
</feature>
<dbReference type="Proteomes" id="UP000190092">
    <property type="component" value="Unassembled WGS sequence"/>
</dbReference>
<dbReference type="InterPro" id="IPR002068">
    <property type="entry name" value="A-crystallin/Hsp20_dom"/>
</dbReference>
<keyword evidence="5" id="KW-1185">Reference proteome</keyword>
<dbReference type="AlphaFoldDB" id="A0A1T4TIF3"/>
<dbReference type="OrthoDB" id="9808910at2"/>
<dbReference type="STRING" id="225324.SAMN02745126_06315"/>
<evidence type="ECO:0000313" key="5">
    <source>
        <dbReference type="Proteomes" id="UP000190092"/>
    </source>
</evidence>
<dbReference type="InterPro" id="IPR008978">
    <property type="entry name" value="HSP20-like_chaperone"/>
</dbReference>
<proteinExistence type="inferred from homology"/>